<evidence type="ECO:0000313" key="2">
    <source>
        <dbReference type="EMBL" id="MPN37379.1"/>
    </source>
</evidence>
<dbReference type="InterPro" id="IPR001678">
    <property type="entry name" value="MeTrfase_RsmB-F_NOP2_dom"/>
</dbReference>
<accession>A0A645HGR7</accession>
<sequence length="76" mass="8359">MLLLDEPTSGLDPESVIRVEALLQAQQRDSGLAIVLVTHAQAQADRMAARQYQLQSGQLVLRPCTSDENENKERAA</sequence>
<feature type="domain" description="SAM-dependent MTase RsmB/NOP-type" evidence="1">
    <location>
        <begin position="1"/>
        <end position="76"/>
    </location>
</feature>
<proteinExistence type="predicted"/>
<organism evidence="2">
    <name type="scientific">bioreactor metagenome</name>
    <dbReference type="NCBI Taxonomy" id="1076179"/>
    <lineage>
        <taxon>unclassified sequences</taxon>
        <taxon>metagenomes</taxon>
        <taxon>ecological metagenomes</taxon>
    </lineage>
</organism>
<dbReference type="EMBL" id="VSSQ01091995">
    <property type="protein sequence ID" value="MPN37379.1"/>
    <property type="molecule type" value="Genomic_DNA"/>
</dbReference>
<dbReference type="SUPFAM" id="SSF52540">
    <property type="entry name" value="P-loop containing nucleoside triphosphate hydrolases"/>
    <property type="match status" value="1"/>
</dbReference>
<dbReference type="CDD" id="cd00267">
    <property type="entry name" value="ABC_ATPase"/>
    <property type="match status" value="1"/>
</dbReference>
<dbReference type="InterPro" id="IPR027417">
    <property type="entry name" value="P-loop_NTPase"/>
</dbReference>
<protein>
    <recommendedName>
        <fullName evidence="1">SAM-dependent MTase RsmB/NOP-type domain-containing protein</fullName>
    </recommendedName>
</protein>
<gene>
    <name evidence="2" type="ORF">SDC9_184896</name>
</gene>
<dbReference type="PROSITE" id="PS51686">
    <property type="entry name" value="SAM_MT_RSMB_NOP"/>
    <property type="match status" value="1"/>
</dbReference>
<dbReference type="PANTHER" id="PTHR43119">
    <property type="entry name" value="ABC TRANSPORT PROTEIN ATP-BINDING COMPONENT-RELATED"/>
    <property type="match status" value="1"/>
</dbReference>
<name>A0A645HGR7_9ZZZZ</name>
<reference evidence="2" key="1">
    <citation type="submission" date="2019-08" db="EMBL/GenBank/DDBJ databases">
        <authorList>
            <person name="Kucharzyk K."/>
            <person name="Murdoch R.W."/>
            <person name="Higgins S."/>
            <person name="Loffler F."/>
        </authorList>
    </citation>
    <scope>NUCLEOTIDE SEQUENCE</scope>
</reference>
<comment type="caution">
    <text evidence="2">The sequence shown here is derived from an EMBL/GenBank/DDBJ whole genome shotgun (WGS) entry which is preliminary data.</text>
</comment>
<dbReference type="PANTHER" id="PTHR43119:SF1">
    <property type="entry name" value="ABC TRANSPORTER DOMAIN-CONTAINING PROTEIN"/>
    <property type="match status" value="1"/>
</dbReference>
<dbReference type="AlphaFoldDB" id="A0A645HGR7"/>
<dbReference type="GO" id="GO:0008168">
    <property type="term" value="F:methyltransferase activity"/>
    <property type="evidence" value="ECO:0007669"/>
    <property type="project" value="InterPro"/>
</dbReference>
<dbReference type="Gene3D" id="3.40.50.300">
    <property type="entry name" value="P-loop containing nucleotide triphosphate hydrolases"/>
    <property type="match status" value="1"/>
</dbReference>
<evidence type="ECO:0000259" key="1">
    <source>
        <dbReference type="PROSITE" id="PS51686"/>
    </source>
</evidence>